<keyword evidence="5" id="KW-1185">Reference proteome</keyword>
<comment type="caution">
    <text evidence="4">The sequence shown here is derived from an EMBL/GenBank/DDBJ whole genome shotgun (WGS) entry which is preliminary data.</text>
</comment>
<evidence type="ECO:0000313" key="5">
    <source>
        <dbReference type="Proteomes" id="UP001341840"/>
    </source>
</evidence>
<feature type="domain" description="Putative plant transposon protein" evidence="3">
    <location>
        <begin position="67"/>
        <end position="257"/>
    </location>
</feature>
<feature type="compositionally biased region" description="Low complexity" evidence="2">
    <location>
        <begin position="511"/>
        <end position="526"/>
    </location>
</feature>
<dbReference type="InterPro" id="IPR046796">
    <property type="entry name" value="Transposase_32_dom"/>
</dbReference>
<reference evidence="4 5" key="1">
    <citation type="journal article" date="2023" name="Plants (Basel)">
        <title>Bridging the Gap: Combining Genomics and Transcriptomics Approaches to Understand Stylosanthes scabra, an Orphan Legume from the Brazilian Caatinga.</title>
        <authorList>
            <person name="Ferreira-Neto J.R.C."/>
            <person name="da Silva M.D."/>
            <person name="Binneck E."/>
            <person name="de Melo N.F."/>
            <person name="da Silva R.H."/>
            <person name="de Melo A.L.T.M."/>
            <person name="Pandolfi V."/>
            <person name="Bustamante F.O."/>
            <person name="Brasileiro-Vidal A.C."/>
            <person name="Benko-Iseppon A.M."/>
        </authorList>
    </citation>
    <scope>NUCLEOTIDE SEQUENCE [LARGE SCALE GENOMIC DNA]</scope>
    <source>
        <tissue evidence="4">Leaves</tissue>
    </source>
</reference>
<keyword evidence="1" id="KW-0175">Coiled coil</keyword>
<feature type="compositionally biased region" description="Low complexity" evidence="2">
    <location>
        <begin position="286"/>
        <end position="298"/>
    </location>
</feature>
<feature type="region of interest" description="Disordered" evidence="2">
    <location>
        <begin position="284"/>
        <end position="323"/>
    </location>
</feature>
<feature type="region of interest" description="Disordered" evidence="2">
    <location>
        <begin position="511"/>
        <end position="532"/>
    </location>
</feature>
<dbReference type="EMBL" id="JASCZI010121863">
    <property type="protein sequence ID" value="MED6163165.1"/>
    <property type="molecule type" value="Genomic_DNA"/>
</dbReference>
<dbReference type="Pfam" id="PF20167">
    <property type="entry name" value="Transposase_32"/>
    <property type="match status" value="1"/>
</dbReference>
<protein>
    <recommendedName>
        <fullName evidence="3">Putative plant transposon protein domain-containing protein</fullName>
    </recommendedName>
</protein>
<gene>
    <name evidence="4" type="ORF">PIB30_077250</name>
</gene>
<accession>A0ABU6URP3</accession>
<feature type="coiled-coil region" evidence="1">
    <location>
        <begin position="396"/>
        <end position="423"/>
    </location>
</feature>
<evidence type="ECO:0000256" key="1">
    <source>
        <dbReference type="SAM" id="Coils"/>
    </source>
</evidence>
<sequence length="532" mass="61218">MATSLHTSKQRKGKQATPDDDDTYRFFTNFHEKFFQKCVASKAIIPSTKFKLQKGQYRDIKRQILMRGWVKLGKPRKNISATLVREFYTNAKKNPDVEDNREFLTFVRGVSFGFSKERIRAILELKGPLNSETSFNVRKLRANRDTDAILRDICVEGAAWETGAHMNPLKLRRQDLNPLARGWHDFIIHNIKPTSNQSEVAVKRAVLIHFIITSQEVEVEETIEDTMTNIISKLHLSKPPLAFPNVIAGLLEESGVDYNALDSDEKVPKGRPITAEVMENIRYPQHHSSPPHQSPQLHQFHEQPFPPSPQYQSQHHFEEEQPAGEATFEAAYGPQNYGWGQLHEDMATLKANQQEFYDSILAQQAQYGLHLTNIETRQNTMWAEQHKFHQEVREYHEEQHNQFKKMQEEQAQLQRDFSNYRKNFSTHMSRTHKSFEEQGKKIEDIHDLLLHNTLHAEGHQMYSNWALQQMNPALTPILSRHIPFRIQSNVDEDRPMFDGMLRPWSVGGVISSSSSSSTSSSSTTSSAGGKCS</sequence>
<dbReference type="Proteomes" id="UP001341840">
    <property type="component" value="Unassembled WGS sequence"/>
</dbReference>
<evidence type="ECO:0000259" key="3">
    <source>
        <dbReference type="Pfam" id="PF20167"/>
    </source>
</evidence>
<name>A0ABU6URP3_9FABA</name>
<evidence type="ECO:0000256" key="2">
    <source>
        <dbReference type="SAM" id="MobiDB-lite"/>
    </source>
</evidence>
<organism evidence="4 5">
    <name type="scientific">Stylosanthes scabra</name>
    <dbReference type="NCBI Taxonomy" id="79078"/>
    <lineage>
        <taxon>Eukaryota</taxon>
        <taxon>Viridiplantae</taxon>
        <taxon>Streptophyta</taxon>
        <taxon>Embryophyta</taxon>
        <taxon>Tracheophyta</taxon>
        <taxon>Spermatophyta</taxon>
        <taxon>Magnoliopsida</taxon>
        <taxon>eudicotyledons</taxon>
        <taxon>Gunneridae</taxon>
        <taxon>Pentapetalae</taxon>
        <taxon>rosids</taxon>
        <taxon>fabids</taxon>
        <taxon>Fabales</taxon>
        <taxon>Fabaceae</taxon>
        <taxon>Papilionoideae</taxon>
        <taxon>50 kb inversion clade</taxon>
        <taxon>dalbergioids sensu lato</taxon>
        <taxon>Dalbergieae</taxon>
        <taxon>Pterocarpus clade</taxon>
        <taxon>Stylosanthes</taxon>
    </lineage>
</organism>
<proteinExistence type="predicted"/>
<evidence type="ECO:0000313" key="4">
    <source>
        <dbReference type="EMBL" id="MED6163165.1"/>
    </source>
</evidence>